<name>A0A4Y7PDU8_9AGAM</name>
<evidence type="ECO:0000313" key="2">
    <source>
        <dbReference type="EMBL" id="TDL13168.1"/>
    </source>
</evidence>
<feature type="region of interest" description="Disordered" evidence="1">
    <location>
        <begin position="1"/>
        <end position="74"/>
    </location>
</feature>
<organism evidence="2 3">
    <name type="scientific">Rickenella mellea</name>
    <dbReference type="NCBI Taxonomy" id="50990"/>
    <lineage>
        <taxon>Eukaryota</taxon>
        <taxon>Fungi</taxon>
        <taxon>Dikarya</taxon>
        <taxon>Basidiomycota</taxon>
        <taxon>Agaricomycotina</taxon>
        <taxon>Agaricomycetes</taxon>
        <taxon>Hymenochaetales</taxon>
        <taxon>Rickenellaceae</taxon>
        <taxon>Rickenella</taxon>
    </lineage>
</organism>
<reference evidence="2 3" key="1">
    <citation type="submission" date="2018-06" db="EMBL/GenBank/DDBJ databases">
        <title>A transcriptomic atlas of mushroom development highlights an independent origin of complex multicellularity.</title>
        <authorList>
            <consortium name="DOE Joint Genome Institute"/>
            <person name="Krizsan K."/>
            <person name="Almasi E."/>
            <person name="Merenyi Z."/>
            <person name="Sahu N."/>
            <person name="Viragh M."/>
            <person name="Koszo T."/>
            <person name="Mondo S."/>
            <person name="Kiss B."/>
            <person name="Balint B."/>
            <person name="Kues U."/>
            <person name="Barry K."/>
            <person name="Hegedus J.C."/>
            <person name="Henrissat B."/>
            <person name="Johnson J."/>
            <person name="Lipzen A."/>
            <person name="Ohm R."/>
            <person name="Nagy I."/>
            <person name="Pangilinan J."/>
            <person name="Yan J."/>
            <person name="Xiong Y."/>
            <person name="Grigoriev I.V."/>
            <person name="Hibbett D.S."/>
            <person name="Nagy L.G."/>
        </authorList>
    </citation>
    <scope>NUCLEOTIDE SEQUENCE [LARGE SCALE GENOMIC DNA]</scope>
    <source>
        <strain evidence="2 3">SZMC22713</strain>
    </source>
</reference>
<dbReference type="AlphaFoldDB" id="A0A4Y7PDU8"/>
<sequence length="74" mass="8615">MIAPAPTRSRQQHLHSAHEKRTTRQRALTHHSRPTARLRRARASTCTPPGVHDEHHHSPSSRKLNTKFYPQKRL</sequence>
<keyword evidence="3" id="KW-1185">Reference proteome</keyword>
<accession>A0A4Y7PDU8</accession>
<protein>
    <submittedName>
        <fullName evidence="2">Uncharacterized protein</fullName>
    </submittedName>
</protein>
<proteinExistence type="predicted"/>
<gene>
    <name evidence="2" type="ORF">BD410DRAFT_847258</name>
</gene>
<feature type="compositionally biased region" description="Basic residues" evidence="1">
    <location>
        <begin position="23"/>
        <end position="42"/>
    </location>
</feature>
<dbReference type="EMBL" id="ML170905">
    <property type="protein sequence ID" value="TDL13168.1"/>
    <property type="molecule type" value="Genomic_DNA"/>
</dbReference>
<evidence type="ECO:0000313" key="3">
    <source>
        <dbReference type="Proteomes" id="UP000294933"/>
    </source>
</evidence>
<dbReference type="VEuPathDB" id="FungiDB:BD410DRAFT_847258"/>
<dbReference type="Proteomes" id="UP000294933">
    <property type="component" value="Unassembled WGS sequence"/>
</dbReference>
<evidence type="ECO:0000256" key="1">
    <source>
        <dbReference type="SAM" id="MobiDB-lite"/>
    </source>
</evidence>